<comment type="caution">
    <text evidence="2">The sequence shown here is derived from an EMBL/GenBank/DDBJ whole genome shotgun (WGS) entry which is preliminary data.</text>
</comment>
<reference evidence="2 3" key="1">
    <citation type="submission" date="2020-04" db="EMBL/GenBank/DDBJ databases">
        <authorList>
            <person name="Zhang R."/>
            <person name="Schippers A."/>
        </authorList>
    </citation>
    <scope>NUCLEOTIDE SEQUENCE [LARGE SCALE GENOMIC DNA]</scope>
    <source>
        <strain evidence="2 3">DSM 109850</strain>
    </source>
</reference>
<dbReference type="InterPro" id="IPR013216">
    <property type="entry name" value="Methyltransf_11"/>
</dbReference>
<dbReference type="EMBL" id="JABBVZ010000014">
    <property type="protein sequence ID" value="NMP21879.1"/>
    <property type="molecule type" value="Genomic_DNA"/>
</dbReference>
<keyword evidence="2" id="KW-0489">Methyltransferase</keyword>
<evidence type="ECO:0000259" key="1">
    <source>
        <dbReference type="Pfam" id="PF08241"/>
    </source>
</evidence>
<dbReference type="PANTHER" id="PTHR43591:SF24">
    <property type="entry name" value="2-METHOXY-6-POLYPRENYL-1,4-BENZOQUINOL METHYLASE, MITOCHONDRIAL"/>
    <property type="match status" value="1"/>
</dbReference>
<keyword evidence="3" id="KW-1185">Reference proteome</keyword>
<dbReference type="GO" id="GO:0032259">
    <property type="term" value="P:methylation"/>
    <property type="evidence" value="ECO:0007669"/>
    <property type="project" value="UniProtKB-KW"/>
</dbReference>
<dbReference type="RefSeq" id="WP_169097691.1">
    <property type="nucleotide sequence ID" value="NZ_JABBVZ010000014.1"/>
</dbReference>
<dbReference type="GO" id="GO:0008757">
    <property type="term" value="F:S-adenosylmethionine-dependent methyltransferase activity"/>
    <property type="evidence" value="ECO:0007669"/>
    <property type="project" value="InterPro"/>
</dbReference>
<dbReference type="AlphaFoldDB" id="A0A7Y0L4U0"/>
<dbReference type="InterPro" id="IPR029063">
    <property type="entry name" value="SAM-dependent_MTases_sf"/>
</dbReference>
<organism evidence="2 3">
    <name type="scientific">Sulfobacillus harzensis</name>
    <dbReference type="NCBI Taxonomy" id="2729629"/>
    <lineage>
        <taxon>Bacteria</taxon>
        <taxon>Bacillati</taxon>
        <taxon>Bacillota</taxon>
        <taxon>Clostridia</taxon>
        <taxon>Eubacteriales</taxon>
        <taxon>Clostridiales Family XVII. Incertae Sedis</taxon>
        <taxon>Sulfobacillus</taxon>
    </lineage>
</organism>
<dbReference type="CDD" id="cd02440">
    <property type="entry name" value="AdoMet_MTases"/>
    <property type="match status" value="1"/>
</dbReference>
<gene>
    <name evidence="2" type="ORF">HIJ39_05875</name>
</gene>
<evidence type="ECO:0000313" key="2">
    <source>
        <dbReference type="EMBL" id="NMP21879.1"/>
    </source>
</evidence>
<dbReference type="Proteomes" id="UP000533476">
    <property type="component" value="Unassembled WGS sequence"/>
</dbReference>
<proteinExistence type="predicted"/>
<dbReference type="Gene3D" id="3.40.50.150">
    <property type="entry name" value="Vaccinia Virus protein VP39"/>
    <property type="match status" value="1"/>
</dbReference>
<accession>A0A7Y0L4U0</accession>
<sequence>MDTSDSRYVASQYATEEKLQIRIDTHRHYGIGQGGDIFDRVTQAMTQVQAHPERILDVGPGTGTWYRAMRGALGPLPFYTGMDQSEGMIASLRQMLIGDSRSKAMVGDAQTLPWPDGTFAWVGLHFMLYHVPDIARALSEAYRVLQPGGVLTACTNGREPYRELWELGDQVAHELGLPGAAPLMSDRFNLSNGAAFFPDPPRVYSFVGGFRFPQAEPAVRYMASGPIRSHLGEAADDPDMTVRALNRLADLIQERIAQDGVFEVHSSSGFFLLEKQG</sequence>
<dbReference type="SUPFAM" id="SSF53335">
    <property type="entry name" value="S-adenosyl-L-methionine-dependent methyltransferases"/>
    <property type="match status" value="1"/>
</dbReference>
<keyword evidence="2" id="KW-0808">Transferase</keyword>
<name>A0A7Y0L4U0_9FIRM</name>
<dbReference type="PANTHER" id="PTHR43591">
    <property type="entry name" value="METHYLTRANSFERASE"/>
    <property type="match status" value="1"/>
</dbReference>
<evidence type="ECO:0000313" key="3">
    <source>
        <dbReference type="Proteomes" id="UP000533476"/>
    </source>
</evidence>
<protein>
    <submittedName>
        <fullName evidence="2">Class I SAM-dependent methyltransferase</fullName>
    </submittedName>
</protein>
<feature type="domain" description="Methyltransferase type 11" evidence="1">
    <location>
        <begin position="56"/>
        <end position="151"/>
    </location>
</feature>
<dbReference type="Pfam" id="PF08241">
    <property type="entry name" value="Methyltransf_11"/>
    <property type="match status" value="1"/>
</dbReference>